<dbReference type="Pfam" id="PF12146">
    <property type="entry name" value="Hydrolase_4"/>
    <property type="match status" value="1"/>
</dbReference>
<dbReference type="Gene3D" id="3.40.50.1820">
    <property type="entry name" value="alpha/beta hydrolase"/>
    <property type="match status" value="1"/>
</dbReference>
<name>A0AA97I110_9SPHN</name>
<proteinExistence type="predicted"/>
<keyword evidence="1 3" id="KW-0378">Hydrolase</keyword>
<dbReference type="EMBL" id="CP136594">
    <property type="protein sequence ID" value="WOE75572.1"/>
    <property type="molecule type" value="Genomic_DNA"/>
</dbReference>
<keyword evidence="4" id="KW-1185">Reference proteome</keyword>
<dbReference type="InterPro" id="IPR052382">
    <property type="entry name" value="ABHD10_acyl-thioesterase"/>
</dbReference>
<dbReference type="PANTHER" id="PTHR16138:SF7">
    <property type="entry name" value="PALMITOYL-PROTEIN THIOESTERASE ABHD10, MITOCHONDRIAL"/>
    <property type="match status" value="1"/>
</dbReference>
<dbReference type="RefSeq" id="WP_317082598.1">
    <property type="nucleotide sequence ID" value="NZ_CP136594.1"/>
</dbReference>
<dbReference type="AlphaFoldDB" id="A0AA97I110"/>
<dbReference type="InterPro" id="IPR029058">
    <property type="entry name" value="AB_hydrolase_fold"/>
</dbReference>
<evidence type="ECO:0000256" key="1">
    <source>
        <dbReference type="ARBA" id="ARBA00022801"/>
    </source>
</evidence>
<gene>
    <name evidence="3" type="ORF">RB602_02335</name>
</gene>
<reference evidence="3 4" key="1">
    <citation type="submission" date="2023-10" db="EMBL/GenBank/DDBJ databases">
        <title>Complete genome sequence of a Sphingomonadaceae bacterium.</title>
        <authorList>
            <person name="Yan C."/>
        </authorList>
    </citation>
    <scope>NUCLEOTIDE SEQUENCE [LARGE SCALE GENOMIC DNA]</scope>
    <source>
        <strain evidence="3 4">SCSIO 66989</strain>
    </source>
</reference>
<evidence type="ECO:0000313" key="4">
    <source>
        <dbReference type="Proteomes" id="UP001302429"/>
    </source>
</evidence>
<evidence type="ECO:0000259" key="2">
    <source>
        <dbReference type="Pfam" id="PF12146"/>
    </source>
</evidence>
<feature type="domain" description="Serine aminopeptidase S33" evidence="2">
    <location>
        <begin position="30"/>
        <end position="132"/>
    </location>
</feature>
<accession>A0AA97I110</accession>
<dbReference type="InterPro" id="IPR022742">
    <property type="entry name" value="Hydrolase_4"/>
</dbReference>
<evidence type="ECO:0000313" key="3">
    <source>
        <dbReference type="EMBL" id="WOE75572.1"/>
    </source>
</evidence>
<dbReference type="PANTHER" id="PTHR16138">
    <property type="entry name" value="MYCOPHENOLIC ACID ACYL-GLUCURONIDE ESTERASE, MITOCHONDRIAL"/>
    <property type="match status" value="1"/>
</dbReference>
<protein>
    <submittedName>
        <fullName evidence="3">Alpha/beta hydrolase</fullName>
    </submittedName>
</protein>
<dbReference type="KEGG" id="acoa:RB602_02335"/>
<dbReference type="Proteomes" id="UP001302429">
    <property type="component" value="Chromosome"/>
</dbReference>
<organism evidence="3 4">
    <name type="scientific">Alterisphingorhabdus coralli</name>
    <dbReference type="NCBI Taxonomy" id="3071408"/>
    <lineage>
        <taxon>Bacteria</taxon>
        <taxon>Pseudomonadati</taxon>
        <taxon>Pseudomonadota</taxon>
        <taxon>Alphaproteobacteria</taxon>
        <taxon>Sphingomonadales</taxon>
        <taxon>Sphingomonadaceae</taxon>
        <taxon>Alterisphingorhabdus (ex Yan et al. 2024)</taxon>
    </lineage>
</organism>
<dbReference type="SUPFAM" id="SSF53474">
    <property type="entry name" value="alpha/beta-Hydrolases"/>
    <property type="match status" value="1"/>
</dbReference>
<dbReference type="GO" id="GO:0016787">
    <property type="term" value="F:hydrolase activity"/>
    <property type="evidence" value="ECO:0007669"/>
    <property type="project" value="UniProtKB-KW"/>
</dbReference>
<sequence>MTNIPDLAHIARADGTKIAYRHRTGAADKPTLVFLPGYMSDMEGGKAVAIDAWAAEHGIGCLRLDYGGCGVSEGDFETQTLIDWRDDVLMLIDRLVEGPVMVIGSSMGGWLMLLVVLSRPSRVTGMLGIAAAPDFTMWGFTQEQKMTILREGKLVETSDYGPEPYITSKAFWQSGEANRLLDRPIDIGCAARFVHGQADPDVPWQYSLETAKQLRSADVQTIFVKDGDHRLSRPQDIRLILTILEELVSGPVEPN</sequence>